<evidence type="ECO:0000256" key="1">
    <source>
        <dbReference type="SAM" id="MobiDB-lite"/>
    </source>
</evidence>
<reference evidence="4" key="2">
    <citation type="submission" date="2015-01" db="EMBL/GenBank/DDBJ databases">
        <title>Evolutionary Origins and Diversification of the Mycorrhizal Mutualists.</title>
        <authorList>
            <consortium name="DOE Joint Genome Institute"/>
            <consortium name="Mycorrhizal Genomics Consortium"/>
            <person name="Kohler A."/>
            <person name="Kuo A."/>
            <person name="Nagy L.G."/>
            <person name="Floudas D."/>
            <person name="Copeland A."/>
            <person name="Barry K.W."/>
            <person name="Cichocki N."/>
            <person name="Veneault-Fourrey C."/>
            <person name="LaButti K."/>
            <person name="Lindquist E.A."/>
            <person name="Lipzen A."/>
            <person name="Lundell T."/>
            <person name="Morin E."/>
            <person name="Murat C."/>
            <person name="Riley R."/>
            <person name="Ohm R."/>
            <person name="Sun H."/>
            <person name="Tunlid A."/>
            <person name="Henrissat B."/>
            <person name="Grigoriev I.V."/>
            <person name="Hibbett D.S."/>
            <person name="Martin F."/>
        </authorList>
    </citation>
    <scope>NUCLEOTIDE SEQUENCE [LARGE SCALE GENOMIC DNA]</scope>
    <source>
        <strain evidence="4">Marx 270</strain>
    </source>
</reference>
<dbReference type="Proteomes" id="UP000054217">
    <property type="component" value="Unassembled WGS sequence"/>
</dbReference>
<gene>
    <name evidence="3" type="ORF">M404DRAFT_1006817</name>
</gene>
<sequence length="541" mass="59968">MAFVQPLVLVNSANAKWTTTQEKSINRDYPFTDLHLESPEQYVVRTYLQFLWLPESIMPLILLVPSLRRVQEPPSSSSESEHPLHALLEPLLLSTRSSSSKYHTELPQILANNGGAGEIEETTMWYALNYERAGAGEGEEGENGAQGSNSEDTIMIEDKWKNAWLERLERREVQIQILLYLLKLSLPGPCRPLPPVTIPPSGTGNDTKLAKNAKRKKEKSATVTPSPTERLESFMDKLSTWQLISKMDSQGMHGASPEERDWMQTFCEDVVEPQFKTTFPDMCKILRSKVFPHSPFADDDYGSDTDVASNRSSSPAPVSKPSTSKTSREKERPKQDLHRSASVSSTTAGSNLGARSRSLSVSLAQDASTRRSNSATSTTLKRALSREVSMSRTFKPRPAPTLKGSEDHKATHSQPPDPSHRLAPNAKKRVTNAQGVTLVAATPTKSGPGKRSRSAGVGQIRNFSPTPIPNMEIGDREMDPFEMQDEEIWLPDSSPDLLLLRAREHSSSSPSCLDSFNNQDGDGDDDSDIEMQTPAKKRMRL</sequence>
<feature type="region of interest" description="Disordered" evidence="1">
    <location>
        <begin position="195"/>
        <end position="229"/>
    </location>
</feature>
<dbReference type="InterPro" id="IPR013948">
    <property type="entry name" value="DNA_replication_reg_Sld3_C"/>
</dbReference>
<feature type="compositionally biased region" description="Polar residues" evidence="1">
    <location>
        <begin position="341"/>
        <end position="350"/>
    </location>
</feature>
<dbReference type="Pfam" id="PF08639">
    <property type="entry name" value="Sld3_STD"/>
    <property type="match status" value="1"/>
</dbReference>
<feature type="compositionally biased region" description="Polar residues" evidence="1">
    <location>
        <begin position="306"/>
        <end position="325"/>
    </location>
</feature>
<evidence type="ECO:0000313" key="4">
    <source>
        <dbReference type="Proteomes" id="UP000054217"/>
    </source>
</evidence>
<evidence type="ECO:0000313" key="3">
    <source>
        <dbReference type="EMBL" id="KIN96307.1"/>
    </source>
</evidence>
<feature type="compositionally biased region" description="Basic and acidic residues" evidence="1">
    <location>
        <begin position="326"/>
        <end position="339"/>
    </location>
</feature>
<organism evidence="3 4">
    <name type="scientific">Pisolithus tinctorius Marx 270</name>
    <dbReference type="NCBI Taxonomy" id="870435"/>
    <lineage>
        <taxon>Eukaryota</taxon>
        <taxon>Fungi</taxon>
        <taxon>Dikarya</taxon>
        <taxon>Basidiomycota</taxon>
        <taxon>Agaricomycotina</taxon>
        <taxon>Agaricomycetes</taxon>
        <taxon>Agaricomycetidae</taxon>
        <taxon>Boletales</taxon>
        <taxon>Sclerodermatineae</taxon>
        <taxon>Pisolithaceae</taxon>
        <taxon>Pisolithus</taxon>
    </lineage>
</organism>
<name>A0A0C3IGY7_PISTI</name>
<dbReference type="Gene3D" id="1.20.58.2130">
    <property type="match status" value="1"/>
</dbReference>
<dbReference type="InParanoid" id="A0A0C3IGY7"/>
<dbReference type="AlphaFoldDB" id="A0A0C3IGY7"/>
<protein>
    <recommendedName>
        <fullName evidence="2">DNA replication regulator Sld3 C-terminal domain-containing protein</fullName>
    </recommendedName>
</protein>
<dbReference type="HOGENOM" id="CLU_032496_0_0_1"/>
<feature type="region of interest" description="Disordered" evidence="1">
    <location>
        <begin position="500"/>
        <end position="541"/>
    </location>
</feature>
<feature type="compositionally biased region" description="Low complexity" evidence="1">
    <location>
        <begin position="370"/>
        <end position="379"/>
    </location>
</feature>
<evidence type="ECO:0000259" key="2">
    <source>
        <dbReference type="Pfam" id="PF08639"/>
    </source>
</evidence>
<proteinExistence type="predicted"/>
<feature type="compositionally biased region" description="Polar residues" evidence="1">
    <location>
        <begin position="357"/>
        <end position="366"/>
    </location>
</feature>
<feature type="domain" description="DNA replication regulator Sld3 C-terminal" evidence="2">
    <location>
        <begin position="77"/>
        <end position="391"/>
    </location>
</feature>
<dbReference type="STRING" id="870435.A0A0C3IGY7"/>
<reference evidence="3 4" key="1">
    <citation type="submission" date="2014-04" db="EMBL/GenBank/DDBJ databases">
        <authorList>
            <consortium name="DOE Joint Genome Institute"/>
            <person name="Kuo A."/>
            <person name="Kohler A."/>
            <person name="Costa M.D."/>
            <person name="Nagy L.G."/>
            <person name="Floudas D."/>
            <person name="Copeland A."/>
            <person name="Barry K.W."/>
            <person name="Cichocki N."/>
            <person name="Veneault-Fourrey C."/>
            <person name="LaButti K."/>
            <person name="Lindquist E.A."/>
            <person name="Lipzen A."/>
            <person name="Lundell T."/>
            <person name="Morin E."/>
            <person name="Murat C."/>
            <person name="Sun H."/>
            <person name="Tunlid A."/>
            <person name="Henrissat B."/>
            <person name="Grigoriev I.V."/>
            <person name="Hibbett D.S."/>
            <person name="Martin F."/>
            <person name="Nordberg H.P."/>
            <person name="Cantor M.N."/>
            <person name="Hua S.X."/>
        </authorList>
    </citation>
    <scope>NUCLEOTIDE SEQUENCE [LARGE SCALE GENOMIC DNA]</scope>
    <source>
        <strain evidence="3 4">Marx 270</strain>
    </source>
</reference>
<dbReference type="EMBL" id="KN832049">
    <property type="protein sequence ID" value="KIN96307.1"/>
    <property type="molecule type" value="Genomic_DNA"/>
</dbReference>
<feature type="non-terminal residue" evidence="3">
    <location>
        <position position="1"/>
    </location>
</feature>
<keyword evidence="4" id="KW-1185">Reference proteome</keyword>
<dbReference type="OrthoDB" id="3003917at2759"/>
<feature type="region of interest" description="Disordered" evidence="1">
    <location>
        <begin position="301"/>
        <end position="475"/>
    </location>
</feature>
<accession>A0A0C3IGY7</accession>